<feature type="region of interest" description="Disordered" evidence="1">
    <location>
        <begin position="1"/>
        <end position="32"/>
    </location>
</feature>
<organism evidence="2 3">
    <name type="scientific">Grus japonensis</name>
    <name type="common">Japanese crane</name>
    <name type="synonym">Red-crowned crane</name>
    <dbReference type="NCBI Taxonomy" id="30415"/>
    <lineage>
        <taxon>Eukaryota</taxon>
        <taxon>Metazoa</taxon>
        <taxon>Chordata</taxon>
        <taxon>Craniata</taxon>
        <taxon>Vertebrata</taxon>
        <taxon>Euteleostomi</taxon>
        <taxon>Archelosauria</taxon>
        <taxon>Archosauria</taxon>
        <taxon>Dinosauria</taxon>
        <taxon>Saurischia</taxon>
        <taxon>Theropoda</taxon>
        <taxon>Coelurosauria</taxon>
        <taxon>Aves</taxon>
        <taxon>Neognathae</taxon>
        <taxon>Neoaves</taxon>
        <taxon>Gruiformes</taxon>
        <taxon>Gruidae</taxon>
        <taxon>Grus</taxon>
    </lineage>
</organism>
<dbReference type="EMBL" id="BAAFJT010000004">
    <property type="protein sequence ID" value="GAB0188565.1"/>
    <property type="molecule type" value="Genomic_DNA"/>
</dbReference>
<comment type="caution">
    <text evidence="2">The sequence shown here is derived from an EMBL/GenBank/DDBJ whole genome shotgun (WGS) entry which is preliminary data.</text>
</comment>
<reference evidence="2 3" key="1">
    <citation type="submission" date="2024-06" db="EMBL/GenBank/DDBJ databases">
        <title>The draft genome of Grus japonensis, version 3.</title>
        <authorList>
            <person name="Nabeshima K."/>
            <person name="Suzuki S."/>
            <person name="Onuma M."/>
        </authorList>
    </citation>
    <scope>NUCLEOTIDE SEQUENCE [LARGE SCALE GENOMIC DNA]</scope>
    <source>
        <strain evidence="2 3">451A</strain>
    </source>
</reference>
<dbReference type="Proteomes" id="UP001623348">
    <property type="component" value="Unassembled WGS sequence"/>
</dbReference>
<evidence type="ECO:0000256" key="1">
    <source>
        <dbReference type="SAM" id="MobiDB-lite"/>
    </source>
</evidence>
<protein>
    <submittedName>
        <fullName evidence="2">Uncharacterized protein</fullName>
    </submittedName>
</protein>
<proteinExistence type="predicted"/>
<evidence type="ECO:0000313" key="2">
    <source>
        <dbReference type="EMBL" id="GAB0188565.1"/>
    </source>
</evidence>
<name>A0ABC9WTV0_GRUJA</name>
<keyword evidence="3" id="KW-1185">Reference proteome</keyword>
<accession>A0ABC9WTV0</accession>
<dbReference type="AlphaFoldDB" id="A0ABC9WTV0"/>
<evidence type="ECO:0000313" key="3">
    <source>
        <dbReference type="Proteomes" id="UP001623348"/>
    </source>
</evidence>
<gene>
    <name evidence="2" type="ORF">GRJ2_001321800</name>
</gene>
<sequence length="98" mass="10613">MLLLPREVLSPDTHPGIMVSSPDMGSPGPIGQTDELHLELRADGVGFVSVDEEIPEESACFHFHFASPGNGGNLEELYKGRENGPARSKVTRIAEQRS</sequence>
<feature type="region of interest" description="Disordered" evidence="1">
    <location>
        <begin position="79"/>
        <end position="98"/>
    </location>
</feature>